<reference evidence="1 2" key="1">
    <citation type="submission" date="2021-12" db="EMBL/GenBank/DDBJ databases">
        <title>Genome sequencing of bacteria with rrn-lacking chromosome and rrn-plasmid.</title>
        <authorList>
            <person name="Anda M."/>
            <person name="Iwasaki W."/>
        </authorList>
    </citation>
    <scope>NUCLEOTIDE SEQUENCE [LARGE SCALE GENOMIC DNA]</scope>
    <source>
        <strain evidence="1 2">NBRC 101262</strain>
    </source>
</reference>
<dbReference type="EMBL" id="AP025292">
    <property type="protein sequence ID" value="BDC98337.1"/>
    <property type="molecule type" value="Genomic_DNA"/>
</dbReference>
<gene>
    <name evidence="1" type="ORF">PEPS_06180</name>
</gene>
<dbReference type="RefSeq" id="WP_338397617.1">
    <property type="nucleotide sequence ID" value="NZ_AP025292.1"/>
</dbReference>
<dbReference type="SUPFAM" id="SSF52833">
    <property type="entry name" value="Thioredoxin-like"/>
    <property type="match status" value="1"/>
</dbReference>
<organism evidence="1 2">
    <name type="scientific">Persicobacter psychrovividus</name>
    <dbReference type="NCBI Taxonomy" id="387638"/>
    <lineage>
        <taxon>Bacteria</taxon>
        <taxon>Pseudomonadati</taxon>
        <taxon>Bacteroidota</taxon>
        <taxon>Cytophagia</taxon>
        <taxon>Cytophagales</taxon>
        <taxon>Persicobacteraceae</taxon>
        <taxon>Persicobacter</taxon>
    </lineage>
</organism>
<proteinExistence type="predicted"/>
<dbReference type="Pfam" id="PF14595">
    <property type="entry name" value="Thioredoxin_9"/>
    <property type="match status" value="1"/>
</dbReference>
<dbReference type="Proteomes" id="UP001354989">
    <property type="component" value="Chromosome"/>
</dbReference>
<dbReference type="Gene3D" id="3.40.30.10">
    <property type="entry name" value="Glutaredoxin"/>
    <property type="match status" value="1"/>
</dbReference>
<evidence type="ECO:0000313" key="1">
    <source>
        <dbReference type="EMBL" id="BDC98337.1"/>
    </source>
</evidence>
<keyword evidence="2" id="KW-1185">Reference proteome</keyword>
<protein>
    <submittedName>
        <fullName evidence="1">Thioredoxin</fullName>
    </submittedName>
</protein>
<evidence type="ECO:0000313" key="2">
    <source>
        <dbReference type="Proteomes" id="UP001354989"/>
    </source>
</evidence>
<accession>A0ABM7VBM4</accession>
<sequence length="197" mass="22276">MAINAAIFEKGYTYEQYQELVSHLTQEGKTSGTDQSEALIEYTKLNEQRMHRAAKTFKLQDETVAALRRIERPQYWVVLAEAWCGDAALNLPHIAAMAASNPNIQLRILLRDEHLPLTDQYLTNGGRAIPKLIAFDAETMDEQFQWGPRPAAAQQIVLDWKAAGGTDTNEKAVKVQKWYAKDRGKTIQEEFTVISNP</sequence>
<name>A0ABM7VBM4_9BACT</name>
<dbReference type="InterPro" id="IPR036249">
    <property type="entry name" value="Thioredoxin-like_sf"/>
</dbReference>